<proteinExistence type="predicted"/>
<dbReference type="GeneID" id="18505901"/>
<gene>
    <name evidence="1" type="ORF">Jolie1_037</name>
</gene>
<protein>
    <recommendedName>
        <fullName evidence="3">Helix-turn-helix DNA binding domain protein</fullName>
    </recommendedName>
</protein>
<evidence type="ECO:0000313" key="2">
    <source>
        <dbReference type="Proteomes" id="UP000203096"/>
    </source>
</evidence>
<dbReference type="RefSeq" id="YP_009009237.1">
    <property type="nucleotide sequence ID" value="NC_023600.1"/>
</dbReference>
<evidence type="ECO:0000313" key="1">
    <source>
        <dbReference type="EMBL" id="AHJ88537.1"/>
    </source>
</evidence>
<sequence>MSATMAVYLSKTEVAERLGMKSVRSLNKVPLPEPDARIGGTVGWLPATIDAWHAERPGRGWWGGR</sequence>
<accession>W8EB55</accession>
<dbReference type="Proteomes" id="UP000203096">
    <property type="component" value="Segment"/>
</dbReference>
<organism evidence="1 2">
    <name type="scientific">Mycobacterium phage Julie1</name>
    <dbReference type="NCBI Taxonomy" id="1463812"/>
    <lineage>
        <taxon>Viruses</taxon>
        <taxon>Duplodnaviria</taxon>
        <taxon>Heunggongvirae</taxon>
        <taxon>Uroviricota</taxon>
        <taxon>Caudoviricetes</taxon>
        <taxon>Bclasvirinae</taxon>
        <taxon>Julieunavirus</taxon>
        <taxon>Julieunavirus julie1</taxon>
    </lineage>
</organism>
<dbReference type="EMBL" id="KJ433976">
    <property type="protein sequence ID" value="AHJ88537.1"/>
    <property type="molecule type" value="Genomic_DNA"/>
</dbReference>
<evidence type="ECO:0008006" key="3">
    <source>
        <dbReference type="Google" id="ProtNLM"/>
    </source>
</evidence>
<reference evidence="1 2" key="1">
    <citation type="journal article" date="2014" name="Genome Announc.">
        <title>Complete genome sequences of nine mycobacteriophages.</title>
        <authorList>
            <person name="Franceschelli J.J."/>
            <person name="Suarez C.A."/>
            <person name="Teran L."/>
            <person name="Raya R.R."/>
            <person name="Morbidoni H.R."/>
        </authorList>
    </citation>
    <scope>NUCLEOTIDE SEQUENCE [LARGE SCALE GENOMIC DNA]</scope>
</reference>
<dbReference type="KEGG" id="vg:18505901"/>
<keyword evidence="2" id="KW-1185">Reference proteome</keyword>
<name>W8EB55_9CAUD</name>